<evidence type="ECO:0000256" key="1">
    <source>
        <dbReference type="SAM" id="Phobius"/>
    </source>
</evidence>
<dbReference type="AlphaFoldDB" id="A0A158I5D0"/>
<feature type="transmembrane region" description="Helical" evidence="1">
    <location>
        <begin position="20"/>
        <end position="42"/>
    </location>
</feature>
<gene>
    <name evidence="3" type="ORF">AWB69_05274</name>
</gene>
<feature type="transmembrane region" description="Helical" evidence="1">
    <location>
        <begin position="401"/>
        <end position="418"/>
    </location>
</feature>
<keyword evidence="1" id="KW-0812">Transmembrane</keyword>
<keyword evidence="1" id="KW-0472">Membrane</keyword>
<feature type="domain" description="DUF112" evidence="2">
    <location>
        <begin position="24"/>
        <end position="449"/>
    </location>
</feature>
<dbReference type="Pfam" id="PF01970">
    <property type="entry name" value="TctA"/>
    <property type="match status" value="1"/>
</dbReference>
<keyword evidence="1" id="KW-1133">Transmembrane helix</keyword>
<organism evidence="3 4">
    <name type="scientific">Caballeronia udeis</name>
    <dbReference type="NCBI Taxonomy" id="1232866"/>
    <lineage>
        <taxon>Bacteria</taxon>
        <taxon>Pseudomonadati</taxon>
        <taxon>Pseudomonadota</taxon>
        <taxon>Betaproteobacteria</taxon>
        <taxon>Burkholderiales</taxon>
        <taxon>Burkholderiaceae</taxon>
        <taxon>Caballeronia</taxon>
    </lineage>
</organism>
<name>A0A158I5D0_9BURK</name>
<feature type="transmembrane region" description="Helical" evidence="1">
    <location>
        <begin position="330"/>
        <end position="353"/>
    </location>
</feature>
<dbReference type="InterPro" id="IPR002823">
    <property type="entry name" value="DUF112_TM"/>
</dbReference>
<accession>A0A158I5D0</accession>
<sequence>MNLVHDLHNLMGGFGVALSPMNFLYCLIGASLGTMVGVLPGLGPVTTIAMLLPLTFKMPAVSSFIMLSGIYYGAHHAGSTTAIMLNMPGEPTSVVVCFDGHPMARQGRAGAALSIAALGSFFAGCVAVIVIALFSPLLAQVALDFRAPEYTSMVILALLAAAVLTEGSLINSIAMVTFGLLLGTVGTDVNSGRERFTFGLSNIASGIDFVAIAVGLFAIAEIVSRLRHAARKQSASADGAHHAAPKFRSLFPTRRDFAMSWKPILRGTALGSAFGILPGTGPLVSSFASYSLERQIAKDPSRFGKGAIEGVAGPESANNSAALTHFIPMLTLGIPAGAAMALMLGALTIQGISPGPMVMTEHPDLFWGVVASMLIGNVMLLVLNLPMIGVWIKLLTIPYRFLYPCILVFCCIGVYSISNSPADVVMTAAFGVFGYVMLELGCRPAPLILGFILGPILEANLRTALVVSRGNPMIFVQSPISLGFLLVAAALLVAYATSGLRRREPRVANSMEHDPYSNAKDLS</sequence>
<feature type="transmembrane region" description="Helical" evidence="1">
    <location>
        <begin position="54"/>
        <end position="74"/>
    </location>
</feature>
<evidence type="ECO:0000313" key="3">
    <source>
        <dbReference type="EMBL" id="SAL51469.1"/>
    </source>
</evidence>
<feature type="transmembrane region" description="Helical" evidence="1">
    <location>
        <begin position="474"/>
        <end position="496"/>
    </location>
</feature>
<reference evidence="3 4" key="1">
    <citation type="submission" date="2016-01" db="EMBL/GenBank/DDBJ databases">
        <authorList>
            <person name="Oliw E.H."/>
        </authorList>
    </citation>
    <scope>NUCLEOTIDE SEQUENCE [LARGE SCALE GENOMIC DNA]</scope>
    <source>
        <strain evidence="3">LMG 27134</strain>
    </source>
</reference>
<proteinExistence type="predicted"/>
<feature type="transmembrane region" description="Helical" evidence="1">
    <location>
        <begin position="155"/>
        <end position="183"/>
    </location>
</feature>
<dbReference type="EMBL" id="FCOK02000041">
    <property type="protein sequence ID" value="SAL51469.1"/>
    <property type="molecule type" value="Genomic_DNA"/>
</dbReference>
<dbReference type="Proteomes" id="UP000054683">
    <property type="component" value="Unassembled WGS sequence"/>
</dbReference>
<dbReference type="RefSeq" id="WP_062089643.1">
    <property type="nucleotide sequence ID" value="NZ_FCOK02000041.1"/>
</dbReference>
<feature type="transmembrane region" description="Helical" evidence="1">
    <location>
        <begin position="111"/>
        <end position="134"/>
    </location>
</feature>
<dbReference type="PANTHER" id="PTHR35342">
    <property type="entry name" value="TRICARBOXYLIC TRANSPORT PROTEIN"/>
    <property type="match status" value="1"/>
</dbReference>
<evidence type="ECO:0000313" key="4">
    <source>
        <dbReference type="Proteomes" id="UP000054683"/>
    </source>
</evidence>
<evidence type="ECO:0000259" key="2">
    <source>
        <dbReference type="Pfam" id="PF01970"/>
    </source>
</evidence>
<dbReference type="PANTHER" id="PTHR35342:SF5">
    <property type="entry name" value="TRICARBOXYLIC TRANSPORT PROTEIN"/>
    <property type="match status" value="1"/>
</dbReference>
<protein>
    <submittedName>
        <fullName evidence="3">Tripartite tricarboxylate transporter TctA family protein</fullName>
    </submittedName>
</protein>
<feature type="transmembrane region" description="Helical" evidence="1">
    <location>
        <begin position="365"/>
        <end position="389"/>
    </location>
</feature>
<feature type="transmembrane region" description="Helical" evidence="1">
    <location>
        <begin position="203"/>
        <end position="223"/>
    </location>
</feature>
<dbReference type="OrthoDB" id="9781349at2"/>